<dbReference type="PROSITE" id="PS00617">
    <property type="entry name" value="RECF_1"/>
    <property type="match status" value="1"/>
</dbReference>
<evidence type="ECO:0000256" key="5">
    <source>
        <dbReference type="ARBA" id="ARBA00022705"/>
    </source>
</evidence>
<evidence type="ECO:0000256" key="7">
    <source>
        <dbReference type="ARBA" id="ARBA00022840"/>
    </source>
</evidence>
<dbReference type="InterPro" id="IPR018078">
    <property type="entry name" value="DNA-binding_RecF_CS"/>
</dbReference>
<dbReference type="Gene3D" id="3.40.50.300">
    <property type="entry name" value="P-loop containing nucleotide triphosphate hydrolases"/>
    <property type="match status" value="1"/>
</dbReference>
<name>A0A6J6BHE6_9ZZZZ</name>
<dbReference type="InterPro" id="IPR001238">
    <property type="entry name" value="DNA-binding_RecF"/>
</dbReference>
<feature type="domain" description="RecF/RecN/SMC N-terminal" evidence="9">
    <location>
        <begin position="3"/>
        <end position="338"/>
    </location>
</feature>
<dbReference type="PROSITE" id="PS00618">
    <property type="entry name" value="RECF_2"/>
    <property type="match status" value="1"/>
</dbReference>
<organism evidence="10">
    <name type="scientific">freshwater metagenome</name>
    <dbReference type="NCBI Taxonomy" id="449393"/>
    <lineage>
        <taxon>unclassified sequences</taxon>
        <taxon>metagenomes</taxon>
        <taxon>ecological metagenomes</taxon>
    </lineage>
</organism>
<dbReference type="Gene3D" id="1.20.1050.90">
    <property type="entry name" value="RecF/RecN/SMC, N-terminal domain"/>
    <property type="match status" value="1"/>
</dbReference>
<accession>A0A6J6BHE6</accession>
<dbReference type="GO" id="GO:0006302">
    <property type="term" value="P:double-strand break repair"/>
    <property type="evidence" value="ECO:0007669"/>
    <property type="project" value="TreeGrafter"/>
</dbReference>
<dbReference type="GO" id="GO:0006260">
    <property type="term" value="P:DNA replication"/>
    <property type="evidence" value="ECO:0007669"/>
    <property type="project" value="UniProtKB-KW"/>
</dbReference>
<evidence type="ECO:0000259" key="9">
    <source>
        <dbReference type="Pfam" id="PF02463"/>
    </source>
</evidence>
<evidence type="ECO:0000256" key="2">
    <source>
        <dbReference type="ARBA" id="ARBA00008016"/>
    </source>
</evidence>
<protein>
    <recommendedName>
        <fullName evidence="3">DNA replication and repair protein RecF</fullName>
    </recommendedName>
</protein>
<dbReference type="GO" id="GO:0000731">
    <property type="term" value="P:DNA synthesis involved in DNA repair"/>
    <property type="evidence" value="ECO:0007669"/>
    <property type="project" value="TreeGrafter"/>
</dbReference>
<evidence type="ECO:0000256" key="8">
    <source>
        <dbReference type="ARBA" id="ARBA00023125"/>
    </source>
</evidence>
<dbReference type="GO" id="GO:0005524">
    <property type="term" value="F:ATP binding"/>
    <property type="evidence" value="ECO:0007669"/>
    <property type="project" value="UniProtKB-KW"/>
</dbReference>
<proteinExistence type="inferred from homology"/>
<evidence type="ECO:0000256" key="4">
    <source>
        <dbReference type="ARBA" id="ARBA00022490"/>
    </source>
</evidence>
<evidence type="ECO:0000256" key="1">
    <source>
        <dbReference type="ARBA" id="ARBA00004496"/>
    </source>
</evidence>
<dbReference type="CDD" id="cd03242">
    <property type="entry name" value="ABC_RecF"/>
    <property type="match status" value="1"/>
</dbReference>
<evidence type="ECO:0000256" key="6">
    <source>
        <dbReference type="ARBA" id="ARBA00022741"/>
    </source>
</evidence>
<dbReference type="Pfam" id="PF02463">
    <property type="entry name" value="SMC_N"/>
    <property type="match status" value="1"/>
</dbReference>
<dbReference type="HAMAP" id="MF_00365">
    <property type="entry name" value="RecF"/>
    <property type="match status" value="1"/>
</dbReference>
<keyword evidence="6" id="KW-0547">Nucleotide-binding</keyword>
<dbReference type="InterPro" id="IPR027417">
    <property type="entry name" value="P-loop_NTPase"/>
</dbReference>
<dbReference type="GO" id="GO:0003697">
    <property type="term" value="F:single-stranded DNA binding"/>
    <property type="evidence" value="ECO:0007669"/>
    <property type="project" value="InterPro"/>
</dbReference>
<dbReference type="EMBL" id="CAEZSP010000007">
    <property type="protein sequence ID" value="CAB4537843.1"/>
    <property type="molecule type" value="Genomic_DNA"/>
</dbReference>
<sequence>MRVKRLALTNFRSYTNLELELNPGVNTFIGNNGSGKTNIAESLIYLAYLSSHRVANNIPLITLGSDQAIIRAEIERDNRTLQVDLEINASKANRARLNQNPVKSQREILGALQIIYFSPEDLDLVRGDPTDRRNFLDKLMITQSPRMAGVIADYDRVVRQRNTLLKTRAPENALVPWTEQLIHYGAELSAERVKLVDDLNPHVNEHYRNLNEVKSASISYKSSTDGLSADAAENARILQERAIEVAKQELDRGVSLIGPHRDDLHLQLGDFPAKGYASHGESWSMAIALRIGSYTLLKSEGSDPVLILDDIFAELDTARRKQLAAVTTLAEQTIITTAVESDLPPELLSAKFYVSPGVVSKETSNG</sequence>
<dbReference type="InterPro" id="IPR003395">
    <property type="entry name" value="RecF/RecN/SMC_N"/>
</dbReference>
<keyword evidence="4" id="KW-0963">Cytoplasm</keyword>
<dbReference type="InterPro" id="IPR042174">
    <property type="entry name" value="RecF_2"/>
</dbReference>
<dbReference type="PANTHER" id="PTHR32182">
    <property type="entry name" value="DNA REPLICATION AND REPAIR PROTEIN RECF"/>
    <property type="match status" value="1"/>
</dbReference>
<comment type="similarity">
    <text evidence="2">Belongs to the RecF family.</text>
</comment>
<dbReference type="AlphaFoldDB" id="A0A6J6BHE6"/>
<keyword evidence="7" id="KW-0067">ATP-binding</keyword>
<evidence type="ECO:0000256" key="3">
    <source>
        <dbReference type="ARBA" id="ARBA00020170"/>
    </source>
</evidence>
<gene>
    <name evidence="10" type="ORF">UFOPK1440_00267</name>
</gene>
<evidence type="ECO:0000313" key="10">
    <source>
        <dbReference type="EMBL" id="CAB4537843.1"/>
    </source>
</evidence>
<dbReference type="NCBIfam" id="TIGR00611">
    <property type="entry name" value="recf"/>
    <property type="match status" value="1"/>
</dbReference>
<dbReference type="PANTHER" id="PTHR32182:SF0">
    <property type="entry name" value="DNA REPLICATION AND REPAIR PROTEIN RECF"/>
    <property type="match status" value="1"/>
</dbReference>
<keyword evidence="5" id="KW-0235">DNA replication</keyword>
<keyword evidence="8" id="KW-0238">DNA-binding</keyword>
<dbReference type="SUPFAM" id="SSF52540">
    <property type="entry name" value="P-loop containing nucleoside triphosphate hydrolases"/>
    <property type="match status" value="1"/>
</dbReference>
<comment type="subcellular location">
    <subcellularLocation>
        <location evidence="1">Cytoplasm</location>
    </subcellularLocation>
</comment>
<reference evidence="10" key="1">
    <citation type="submission" date="2020-05" db="EMBL/GenBank/DDBJ databases">
        <authorList>
            <person name="Chiriac C."/>
            <person name="Salcher M."/>
            <person name="Ghai R."/>
            <person name="Kavagutti S V."/>
        </authorList>
    </citation>
    <scope>NUCLEOTIDE SEQUENCE</scope>
</reference>
<dbReference type="GO" id="GO:0005737">
    <property type="term" value="C:cytoplasm"/>
    <property type="evidence" value="ECO:0007669"/>
    <property type="project" value="UniProtKB-SubCell"/>
</dbReference>